<accession>A0A4D4MHH9</accession>
<evidence type="ECO:0000259" key="2">
    <source>
        <dbReference type="Pfam" id="PF13581"/>
    </source>
</evidence>
<keyword evidence="4" id="KW-0067">ATP-binding</keyword>
<organism evidence="4 5">
    <name type="scientific">Streptomyces avermitilis</name>
    <dbReference type="NCBI Taxonomy" id="33903"/>
    <lineage>
        <taxon>Bacteria</taxon>
        <taxon>Bacillati</taxon>
        <taxon>Actinomycetota</taxon>
        <taxon>Actinomycetes</taxon>
        <taxon>Kitasatosporales</taxon>
        <taxon>Streptomycetaceae</taxon>
        <taxon>Streptomyces</taxon>
    </lineage>
</organism>
<evidence type="ECO:0000313" key="3">
    <source>
        <dbReference type="EMBL" id="GDY68185.1"/>
    </source>
</evidence>
<reference evidence="4 5" key="1">
    <citation type="submission" date="2019-04" db="EMBL/GenBank/DDBJ databases">
        <title>Draft genome sequences of Streptomyces avermitilis ATCC 31267.</title>
        <authorList>
            <person name="Komaki H."/>
            <person name="Tamura T."/>
            <person name="Hosoyama A."/>
        </authorList>
    </citation>
    <scope>NUCLEOTIDE SEQUENCE [LARGE SCALE GENOMIC DNA]</scope>
    <source>
        <strain evidence="4 5">ATCC 31267</strain>
    </source>
</reference>
<dbReference type="Proteomes" id="UP000302139">
    <property type="component" value="Unassembled WGS sequence"/>
</dbReference>
<keyword evidence="4" id="KW-0547">Nucleotide-binding</keyword>
<dbReference type="Pfam" id="PF13581">
    <property type="entry name" value="HATPase_c_2"/>
    <property type="match status" value="1"/>
</dbReference>
<keyword evidence="1" id="KW-0418">Kinase</keyword>
<sequence length="136" mass="14644">MDGTPSCIAEARRIAGEYLGRVQAVHGLAVSRRAVEVTQLVVSELVTNAMKYAPGAILLQLRIADDTVDVTVWDTEPALPAARAADTGRVGQHGLEIVLAVAQGFTVQQEPVGKRITARIALLDDPDRHVTDRRPQ</sequence>
<proteinExistence type="predicted"/>
<dbReference type="CDD" id="cd16936">
    <property type="entry name" value="HATPase_RsbW-like"/>
    <property type="match status" value="1"/>
</dbReference>
<reference evidence="3 6" key="2">
    <citation type="submission" date="2019-04" db="EMBL/GenBank/DDBJ databases">
        <title>Draft genome sequences of Streptomyces avermitilis NBRC 14893.</title>
        <authorList>
            <person name="Komaki H."/>
            <person name="Tamura T."/>
            <person name="Hosoyama A."/>
        </authorList>
    </citation>
    <scope>NUCLEOTIDE SEQUENCE [LARGE SCALE GENOMIC DNA]</scope>
    <source>
        <strain evidence="3 6">NBRC 14893</strain>
    </source>
</reference>
<gene>
    <name evidence="3" type="ORF">SAV14893_075780</name>
    <name evidence="4" type="ORF">SAV31267_009450</name>
</gene>
<evidence type="ECO:0000313" key="4">
    <source>
        <dbReference type="EMBL" id="GDY71460.1"/>
    </source>
</evidence>
<comment type="caution">
    <text evidence="4">The sequence shown here is derived from an EMBL/GenBank/DDBJ whole genome shotgun (WGS) entry which is preliminary data.</text>
</comment>
<keyword evidence="1" id="KW-0808">Transferase</keyword>
<dbReference type="GO" id="GO:0005524">
    <property type="term" value="F:ATP binding"/>
    <property type="evidence" value="ECO:0007669"/>
    <property type="project" value="UniProtKB-KW"/>
</dbReference>
<dbReference type="AlphaFoldDB" id="A0A4D4MHH9"/>
<evidence type="ECO:0000313" key="5">
    <source>
        <dbReference type="Proteomes" id="UP000299211"/>
    </source>
</evidence>
<protein>
    <submittedName>
        <fullName evidence="4">ATP-binding protein</fullName>
    </submittedName>
</protein>
<dbReference type="PANTHER" id="PTHR35526">
    <property type="entry name" value="ANTI-SIGMA-F FACTOR RSBW-RELATED"/>
    <property type="match status" value="1"/>
</dbReference>
<dbReference type="InterPro" id="IPR036890">
    <property type="entry name" value="HATPase_C_sf"/>
</dbReference>
<feature type="domain" description="Histidine kinase/HSP90-like ATPase" evidence="2">
    <location>
        <begin position="9"/>
        <end position="119"/>
    </location>
</feature>
<evidence type="ECO:0000313" key="6">
    <source>
        <dbReference type="Proteomes" id="UP000302139"/>
    </source>
</evidence>
<name>A0A4D4MHH9_STRAX</name>
<dbReference type="EMBL" id="BJHX01000001">
    <property type="protein sequence ID" value="GDY68185.1"/>
    <property type="molecule type" value="Genomic_DNA"/>
</dbReference>
<dbReference type="InterPro" id="IPR050267">
    <property type="entry name" value="Anti-sigma-factor_SerPK"/>
</dbReference>
<dbReference type="GO" id="GO:0004674">
    <property type="term" value="F:protein serine/threonine kinase activity"/>
    <property type="evidence" value="ECO:0007669"/>
    <property type="project" value="UniProtKB-KW"/>
</dbReference>
<dbReference type="InterPro" id="IPR003594">
    <property type="entry name" value="HATPase_dom"/>
</dbReference>
<keyword evidence="1" id="KW-0723">Serine/threonine-protein kinase</keyword>
<evidence type="ECO:0000256" key="1">
    <source>
        <dbReference type="ARBA" id="ARBA00022527"/>
    </source>
</evidence>
<dbReference type="Gene3D" id="3.30.565.10">
    <property type="entry name" value="Histidine kinase-like ATPase, C-terminal domain"/>
    <property type="match status" value="1"/>
</dbReference>
<dbReference type="Proteomes" id="UP000299211">
    <property type="component" value="Unassembled WGS sequence"/>
</dbReference>
<dbReference type="SUPFAM" id="SSF55874">
    <property type="entry name" value="ATPase domain of HSP90 chaperone/DNA topoisomerase II/histidine kinase"/>
    <property type="match status" value="1"/>
</dbReference>
<dbReference type="EMBL" id="BJHY01000001">
    <property type="protein sequence ID" value="GDY71460.1"/>
    <property type="molecule type" value="Genomic_DNA"/>
</dbReference>
<dbReference type="PANTHER" id="PTHR35526:SF3">
    <property type="entry name" value="ANTI-SIGMA-F FACTOR RSBW"/>
    <property type="match status" value="1"/>
</dbReference>